<keyword evidence="2" id="KW-1185">Reference proteome</keyword>
<dbReference type="Proteomes" id="UP000766486">
    <property type="component" value="Unassembled WGS sequence"/>
</dbReference>
<accession>A0ABY6U805</accession>
<gene>
    <name evidence="1" type="ORF">CLO192961_LOCUS198020</name>
</gene>
<evidence type="ECO:0000313" key="2">
    <source>
        <dbReference type="Proteomes" id="UP000766486"/>
    </source>
</evidence>
<reference evidence="1 2" key="1">
    <citation type="submission" date="2019-06" db="EMBL/GenBank/DDBJ databases">
        <authorList>
            <person name="Broberg M."/>
        </authorList>
    </citation>
    <scope>NUCLEOTIDE SEQUENCE [LARGE SCALE GENOMIC DNA]</scope>
</reference>
<name>A0ABY6U805_BIOOC</name>
<proteinExistence type="predicted"/>
<dbReference type="EMBL" id="CABFNS010000758">
    <property type="protein sequence ID" value="VUC26893.1"/>
    <property type="molecule type" value="Genomic_DNA"/>
</dbReference>
<comment type="caution">
    <text evidence="1">The sequence shown here is derived from an EMBL/GenBank/DDBJ whole genome shotgun (WGS) entry which is preliminary data.</text>
</comment>
<evidence type="ECO:0000313" key="1">
    <source>
        <dbReference type="EMBL" id="VUC26893.1"/>
    </source>
</evidence>
<sequence length="153" mass="16868">METFGSRTAYGYESYSGRTAPYLGGYDGRYYVQGGTPYNGAPGGYYGRGNSNNTRPYDSPMYRDMISYPTESPFEKIVETVAAPTSSGFGNGGWTTAWQEPTTTQDYGHEQASTELLLVQASEHFVESNGRSKVILACADKESKSSTIQMRWL</sequence>
<organism evidence="1 2">
    <name type="scientific">Bionectria ochroleuca</name>
    <name type="common">Gliocladium roseum</name>
    <dbReference type="NCBI Taxonomy" id="29856"/>
    <lineage>
        <taxon>Eukaryota</taxon>
        <taxon>Fungi</taxon>
        <taxon>Dikarya</taxon>
        <taxon>Ascomycota</taxon>
        <taxon>Pezizomycotina</taxon>
        <taxon>Sordariomycetes</taxon>
        <taxon>Hypocreomycetidae</taxon>
        <taxon>Hypocreales</taxon>
        <taxon>Bionectriaceae</taxon>
        <taxon>Clonostachys</taxon>
    </lineage>
</organism>
<evidence type="ECO:0008006" key="3">
    <source>
        <dbReference type="Google" id="ProtNLM"/>
    </source>
</evidence>
<protein>
    <recommendedName>
        <fullName evidence="3">Ig-like domain-containing protein</fullName>
    </recommendedName>
</protein>